<accession>A0ABP8IV71</accession>
<evidence type="ECO:0008006" key="3">
    <source>
        <dbReference type="Google" id="ProtNLM"/>
    </source>
</evidence>
<name>A0ABP8IV71_9BACT</name>
<dbReference type="EMBL" id="BAABHA010000002">
    <property type="protein sequence ID" value="GAA4375060.1"/>
    <property type="molecule type" value="Genomic_DNA"/>
</dbReference>
<proteinExistence type="predicted"/>
<dbReference type="SUPFAM" id="SSF49452">
    <property type="entry name" value="Starch-binding domain-like"/>
    <property type="match status" value="1"/>
</dbReference>
<reference evidence="2" key="1">
    <citation type="journal article" date="2019" name="Int. J. Syst. Evol. Microbiol.">
        <title>The Global Catalogue of Microorganisms (GCM) 10K type strain sequencing project: providing services to taxonomists for standard genome sequencing and annotation.</title>
        <authorList>
            <consortium name="The Broad Institute Genomics Platform"/>
            <consortium name="The Broad Institute Genome Sequencing Center for Infectious Disease"/>
            <person name="Wu L."/>
            <person name="Ma J."/>
        </authorList>
    </citation>
    <scope>NUCLEOTIDE SEQUENCE [LARGE SCALE GENOMIC DNA]</scope>
    <source>
        <strain evidence="2">JCM 17924</strain>
    </source>
</reference>
<gene>
    <name evidence="1" type="ORF">GCM10023186_07300</name>
</gene>
<dbReference type="Pfam" id="PF13715">
    <property type="entry name" value="CarbopepD_reg_2"/>
    <property type="match status" value="1"/>
</dbReference>
<evidence type="ECO:0000313" key="1">
    <source>
        <dbReference type="EMBL" id="GAA4375060.1"/>
    </source>
</evidence>
<organism evidence="1 2">
    <name type="scientific">Hymenobacter koreensis</name>
    <dbReference type="NCBI Taxonomy" id="1084523"/>
    <lineage>
        <taxon>Bacteria</taxon>
        <taxon>Pseudomonadati</taxon>
        <taxon>Bacteroidota</taxon>
        <taxon>Cytophagia</taxon>
        <taxon>Cytophagales</taxon>
        <taxon>Hymenobacteraceae</taxon>
        <taxon>Hymenobacter</taxon>
    </lineage>
</organism>
<sequence>MLVALSATAQTGVVSGVARDSVTRAPLPFASVFLANTTRGTVTDEAGRFTLPGVPVGSYDVVVSYLGYRLTRQSIFVTAEPLAVTLLAAPISNQLAGVTIRPRPSRPEDYRRFVSLFLGNSAFSKQCRIRNPKAARVDYDAQANELTAEALGYLQVDNMALGYRIRFHGLHFQMNFGQQVLTYYAWPVFEELPTKNAAQRAKWAANRQAAYAGSLTHFLRSVRNGRVADEGFVANRLRRVANPRWVLADSILNVERKAHAGQVWQPHDTLMRMLQEPPRFAYLYTLPLPADSLRRPGNSSKQVMLRFKHLTQVTYTREKPDPAYYIPTAVGKPPIFPKQQVSVLHLLRSETEITPTGQLLNPLTVFTEGYWGFEKVGELLPVDYEPAPAPGSIGGAGKKQ</sequence>
<keyword evidence="2" id="KW-1185">Reference proteome</keyword>
<dbReference type="InterPro" id="IPR013784">
    <property type="entry name" value="Carb-bd-like_fold"/>
</dbReference>
<comment type="caution">
    <text evidence="1">The sequence shown here is derived from an EMBL/GenBank/DDBJ whole genome shotgun (WGS) entry which is preliminary data.</text>
</comment>
<dbReference type="Gene3D" id="2.60.40.1120">
    <property type="entry name" value="Carboxypeptidase-like, regulatory domain"/>
    <property type="match status" value="1"/>
</dbReference>
<evidence type="ECO:0000313" key="2">
    <source>
        <dbReference type="Proteomes" id="UP001500454"/>
    </source>
</evidence>
<protein>
    <recommendedName>
        <fullName evidence="3">Carboxypeptidase-like regulatory domain-containing protein</fullName>
    </recommendedName>
</protein>
<dbReference type="Proteomes" id="UP001500454">
    <property type="component" value="Unassembled WGS sequence"/>
</dbReference>